<keyword evidence="3" id="KW-1185">Reference proteome</keyword>
<feature type="transmembrane region" description="Helical" evidence="1">
    <location>
        <begin position="28"/>
        <end position="54"/>
    </location>
</feature>
<dbReference type="Proteomes" id="UP000076858">
    <property type="component" value="Unassembled WGS sequence"/>
</dbReference>
<organism evidence="2 3">
    <name type="scientific">Daphnia magna</name>
    <dbReference type="NCBI Taxonomy" id="35525"/>
    <lineage>
        <taxon>Eukaryota</taxon>
        <taxon>Metazoa</taxon>
        <taxon>Ecdysozoa</taxon>
        <taxon>Arthropoda</taxon>
        <taxon>Crustacea</taxon>
        <taxon>Branchiopoda</taxon>
        <taxon>Diplostraca</taxon>
        <taxon>Cladocera</taxon>
        <taxon>Anomopoda</taxon>
        <taxon>Daphniidae</taxon>
        <taxon>Daphnia</taxon>
    </lineage>
</organism>
<proteinExistence type="predicted"/>
<feature type="non-terminal residue" evidence="2">
    <location>
        <position position="1"/>
    </location>
</feature>
<dbReference type="EMBL" id="LRGB01000619">
    <property type="protein sequence ID" value="KZS17705.1"/>
    <property type="molecule type" value="Genomic_DNA"/>
</dbReference>
<keyword evidence="1" id="KW-0472">Membrane</keyword>
<name>A0A165AIG4_9CRUS</name>
<accession>A0A165AIG4</accession>
<gene>
    <name evidence="2" type="ORF">APZ42_016279</name>
</gene>
<protein>
    <submittedName>
        <fullName evidence="2">Uncharacterized protein</fullName>
    </submittedName>
</protein>
<dbReference type="AlphaFoldDB" id="A0A165AIG4"/>
<keyword evidence="1" id="KW-1133">Transmembrane helix</keyword>
<evidence type="ECO:0000256" key="1">
    <source>
        <dbReference type="SAM" id="Phobius"/>
    </source>
</evidence>
<comment type="caution">
    <text evidence="2">The sequence shown here is derived from an EMBL/GenBank/DDBJ whole genome shotgun (WGS) entry which is preliminary data.</text>
</comment>
<reference evidence="2 3" key="1">
    <citation type="submission" date="2016-03" db="EMBL/GenBank/DDBJ databases">
        <title>EvidentialGene: Evidence-directed Construction of Genes on Genomes.</title>
        <authorList>
            <person name="Gilbert D.G."/>
            <person name="Choi J.-H."/>
            <person name="Mockaitis K."/>
            <person name="Colbourne J."/>
            <person name="Pfrender M."/>
        </authorList>
    </citation>
    <scope>NUCLEOTIDE SEQUENCE [LARGE SCALE GENOMIC DNA]</scope>
    <source>
        <strain evidence="2 3">Xinb3</strain>
        <tissue evidence="2">Complete organism</tissue>
    </source>
</reference>
<evidence type="ECO:0000313" key="2">
    <source>
        <dbReference type="EMBL" id="KZS17705.1"/>
    </source>
</evidence>
<evidence type="ECO:0000313" key="3">
    <source>
        <dbReference type="Proteomes" id="UP000076858"/>
    </source>
</evidence>
<sequence length="101" mass="11297">SVFVLCSHFSHTFTAINNWTDATLFPVLFLPISFVYLFFETRVVVVVCSHLFWLENTHRGGAARTLPASRASKRPAAGNPVVTESYRTMVGELLNRIPIAD</sequence>
<keyword evidence="1" id="KW-0812">Transmembrane</keyword>